<dbReference type="Pfam" id="PF03006">
    <property type="entry name" value="HlyIII"/>
    <property type="match status" value="1"/>
</dbReference>
<evidence type="ECO:0000256" key="6">
    <source>
        <dbReference type="SAM" id="Phobius"/>
    </source>
</evidence>
<dbReference type="PANTHER" id="PTHR20855:SF3">
    <property type="entry name" value="LD03007P"/>
    <property type="match status" value="1"/>
</dbReference>
<sequence length="238" mass="26730">MQLYKKRIFVEQNYTSSMKKEEKVRLPYVPTYGEEVANTVSHAVMLPLTLCLLPFAAVWTYLHDARPVLASVSVSVCVISIFLMLLASTLYHSMRPDSKHKAVFHKLDHIFIFVAIAGTYTPVALLVIGGWQGVFVTVLQWTAVLLGILYKTLARRSIPALSLTIYLVMGWTAIFFLPRLIRNASLPLLLLILLGGVLYTAGAIVYAKKGFRYHHLVWHLFIDLALLSHLAGIVFFIG</sequence>
<dbReference type="eggNOG" id="COG1272">
    <property type="taxonomic scope" value="Bacteria"/>
</dbReference>
<feature type="transmembrane region" description="Helical" evidence="6">
    <location>
        <begin position="216"/>
        <end position="237"/>
    </location>
</feature>
<keyword evidence="3 6" id="KW-1133">Transmembrane helix</keyword>
<feature type="transmembrane region" description="Helical" evidence="6">
    <location>
        <begin position="110"/>
        <end position="128"/>
    </location>
</feature>
<evidence type="ECO:0000256" key="3">
    <source>
        <dbReference type="ARBA" id="ARBA00022989"/>
    </source>
</evidence>
<comment type="caution">
    <text evidence="7">The sequence shown here is derived from an EMBL/GenBank/DDBJ whole genome shotgun (WGS) entry which is preliminary data.</text>
</comment>
<dbReference type="AlphaFoldDB" id="B0MU40"/>
<dbReference type="HOGENOM" id="CLU_051078_1_0_10"/>
<proteinExistence type="predicted"/>
<gene>
    <name evidence="7" type="ORF">ALIPUT_00562</name>
</gene>
<evidence type="ECO:0000256" key="5">
    <source>
        <dbReference type="PIRSR" id="PIRSR604254-1"/>
    </source>
</evidence>
<feature type="transmembrane region" description="Helical" evidence="6">
    <location>
        <begin position="160"/>
        <end position="181"/>
    </location>
</feature>
<evidence type="ECO:0000256" key="1">
    <source>
        <dbReference type="ARBA" id="ARBA00004141"/>
    </source>
</evidence>
<dbReference type="GO" id="GO:0046872">
    <property type="term" value="F:metal ion binding"/>
    <property type="evidence" value="ECO:0007669"/>
    <property type="project" value="UniProtKB-KW"/>
</dbReference>
<feature type="transmembrane region" description="Helical" evidence="6">
    <location>
        <begin position="187"/>
        <end position="207"/>
    </location>
</feature>
<dbReference type="PANTHER" id="PTHR20855">
    <property type="entry name" value="ADIPOR/PROGESTIN RECEPTOR-RELATED"/>
    <property type="match status" value="1"/>
</dbReference>
<name>B0MU40_9BACT</name>
<evidence type="ECO:0000313" key="8">
    <source>
        <dbReference type="Proteomes" id="UP000005819"/>
    </source>
</evidence>
<dbReference type="GO" id="GO:0016020">
    <property type="term" value="C:membrane"/>
    <property type="evidence" value="ECO:0007669"/>
    <property type="project" value="UniProtKB-SubCell"/>
</dbReference>
<reference evidence="7" key="2">
    <citation type="submission" date="2013-09" db="EMBL/GenBank/DDBJ databases">
        <title>Draft genome sequence of Alistipes putredinis (DSM 17216).</title>
        <authorList>
            <person name="Sudarsanam P."/>
            <person name="Ley R."/>
            <person name="Guruge J."/>
            <person name="Turnbaugh P.J."/>
            <person name="Mahowald M."/>
            <person name="Liep D."/>
            <person name="Gordon J."/>
        </authorList>
    </citation>
    <scope>NUCLEOTIDE SEQUENCE</scope>
    <source>
        <strain evidence="7">DSM 17216</strain>
    </source>
</reference>
<keyword evidence="5" id="KW-0479">Metal-binding</keyword>
<dbReference type="InterPro" id="IPR004254">
    <property type="entry name" value="AdipoR/HlyIII-related"/>
</dbReference>
<feature type="transmembrane region" description="Helical" evidence="6">
    <location>
        <begin position="134"/>
        <end position="153"/>
    </location>
</feature>
<feature type="transmembrane region" description="Helical" evidence="6">
    <location>
        <begin position="68"/>
        <end position="90"/>
    </location>
</feature>
<feature type="transmembrane region" description="Helical" evidence="6">
    <location>
        <begin position="43"/>
        <end position="62"/>
    </location>
</feature>
<evidence type="ECO:0008006" key="9">
    <source>
        <dbReference type="Google" id="ProtNLM"/>
    </source>
</evidence>
<keyword evidence="2 6" id="KW-0812">Transmembrane</keyword>
<feature type="binding site" evidence="5">
    <location>
        <position position="92"/>
    </location>
    <ligand>
        <name>Zn(2+)</name>
        <dbReference type="ChEBI" id="CHEBI:29105"/>
    </ligand>
</feature>
<dbReference type="Proteomes" id="UP000005819">
    <property type="component" value="Unassembled WGS sequence"/>
</dbReference>
<keyword evidence="5" id="KW-0862">Zinc</keyword>
<dbReference type="EMBL" id="ABFK02000016">
    <property type="protein sequence ID" value="EDS04689.1"/>
    <property type="molecule type" value="Genomic_DNA"/>
</dbReference>
<accession>B0MU40</accession>
<feature type="binding site" evidence="5">
    <location>
        <position position="215"/>
    </location>
    <ligand>
        <name>Zn(2+)</name>
        <dbReference type="ChEBI" id="CHEBI:29105"/>
    </ligand>
</feature>
<evidence type="ECO:0000313" key="7">
    <source>
        <dbReference type="EMBL" id="EDS04689.1"/>
    </source>
</evidence>
<organism evidence="7 8">
    <name type="scientific">Alistipes putredinis DSM 17216</name>
    <dbReference type="NCBI Taxonomy" id="445970"/>
    <lineage>
        <taxon>Bacteria</taxon>
        <taxon>Pseudomonadati</taxon>
        <taxon>Bacteroidota</taxon>
        <taxon>Bacteroidia</taxon>
        <taxon>Bacteroidales</taxon>
        <taxon>Rikenellaceae</taxon>
        <taxon>Alistipes</taxon>
    </lineage>
</organism>
<keyword evidence="4 6" id="KW-0472">Membrane</keyword>
<comment type="subcellular location">
    <subcellularLocation>
        <location evidence="1">Membrane</location>
        <topology evidence="1">Multi-pass membrane protein</topology>
    </subcellularLocation>
</comment>
<protein>
    <recommendedName>
        <fullName evidence="9">Channel protein, hemolysin III family</fullName>
    </recommendedName>
</protein>
<evidence type="ECO:0000256" key="4">
    <source>
        <dbReference type="ARBA" id="ARBA00023136"/>
    </source>
</evidence>
<reference evidence="7" key="1">
    <citation type="submission" date="2007-10" db="EMBL/GenBank/DDBJ databases">
        <authorList>
            <person name="Fulton L."/>
            <person name="Clifton S."/>
            <person name="Fulton B."/>
            <person name="Xu J."/>
            <person name="Minx P."/>
            <person name="Pepin K.H."/>
            <person name="Johnson M."/>
            <person name="Thiruvilangam P."/>
            <person name="Bhonagiri V."/>
            <person name="Nash W.E."/>
            <person name="Mardis E.R."/>
            <person name="Wilson R.K."/>
        </authorList>
    </citation>
    <scope>NUCLEOTIDE SEQUENCE [LARGE SCALE GENOMIC DNA]</scope>
    <source>
        <strain evidence="7">DSM 17216</strain>
    </source>
</reference>
<evidence type="ECO:0000256" key="2">
    <source>
        <dbReference type="ARBA" id="ARBA00022692"/>
    </source>
</evidence>
<feature type="binding site" evidence="5">
    <location>
        <position position="219"/>
    </location>
    <ligand>
        <name>Zn(2+)</name>
        <dbReference type="ChEBI" id="CHEBI:29105"/>
    </ligand>
</feature>
<keyword evidence="8" id="KW-1185">Reference proteome</keyword>